<dbReference type="AlphaFoldDB" id="A0A0K2VH58"/>
<sequence length="73" mass="8420">IHFCACPVLLTGVLVKNPRIGWPTWVTLNRLLTVYIPCNETFSRTVPNVFTLSHTKTHKEPGFSSKRPRRRET</sequence>
<dbReference type="EMBL" id="HACA01031935">
    <property type="protein sequence ID" value="CDW49296.1"/>
    <property type="molecule type" value="Transcribed_RNA"/>
</dbReference>
<proteinExistence type="predicted"/>
<organism evidence="1">
    <name type="scientific">Lepeophtheirus salmonis</name>
    <name type="common">Salmon louse</name>
    <name type="synonym">Caligus salmonis</name>
    <dbReference type="NCBI Taxonomy" id="72036"/>
    <lineage>
        <taxon>Eukaryota</taxon>
        <taxon>Metazoa</taxon>
        <taxon>Ecdysozoa</taxon>
        <taxon>Arthropoda</taxon>
        <taxon>Crustacea</taxon>
        <taxon>Multicrustacea</taxon>
        <taxon>Hexanauplia</taxon>
        <taxon>Copepoda</taxon>
        <taxon>Siphonostomatoida</taxon>
        <taxon>Caligidae</taxon>
        <taxon>Lepeophtheirus</taxon>
    </lineage>
</organism>
<accession>A0A0K2VH58</accession>
<feature type="non-terminal residue" evidence="1">
    <location>
        <position position="1"/>
    </location>
</feature>
<reference evidence="1" key="1">
    <citation type="submission" date="2014-05" db="EMBL/GenBank/DDBJ databases">
        <authorList>
            <person name="Chronopoulou M."/>
        </authorList>
    </citation>
    <scope>NUCLEOTIDE SEQUENCE</scope>
    <source>
        <tissue evidence="1">Whole organism</tissue>
    </source>
</reference>
<protein>
    <submittedName>
        <fullName evidence="1">Uncharacterized protein</fullName>
    </submittedName>
</protein>
<name>A0A0K2VH58_LEPSM</name>
<evidence type="ECO:0000313" key="1">
    <source>
        <dbReference type="EMBL" id="CDW49296.1"/>
    </source>
</evidence>